<dbReference type="InterPro" id="IPR035706">
    <property type="entry name" value="AAA_9"/>
</dbReference>
<dbReference type="Pfam" id="PF12781">
    <property type="entry name" value="AAA_9"/>
    <property type="match status" value="1"/>
</dbReference>
<dbReference type="GeneTree" id="ENSGT00940000154076"/>
<reference evidence="5" key="1">
    <citation type="submission" date="2018-06" db="EMBL/GenBank/DDBJ databases">
        <title>Genome assembly of Danube salmon.</title>
        <authorList>
            <person name="Macqueen D.J."/>
            <person name="Gundappa M.K."/>
        </authorList>
    </citation>
    <scope>NUCLEOTIDE SEQUENCE [LARGE SCALE GENOMIC DNA]</scope>
</reference>
<reference evidence="4" key="2">
    <citation type="submission" date="2025-08" db="UniProtKB">
        <authorList>
            <consortium name="Ensembl"/>
        </authorList>
    </citation>
    <scope>IDENTIFICATION</scope>
</reference>
<keyword evidence="1" id="KW-0175">Coiled coil</keyword>
<evidence type="ECO:0000259" key="3">
    <source>
        <dbReference type="Pfam" id="PF12781"/>
    </source>
</evidence>
<evidence type="ECO:0008006" key="6">
    <source>
        <dbReference type="Google" id="ProtNLM"/>
    </source>
</evidence>
<dbReference type="GO" id="GO:0030286">
    <property type="term" value="C:dynein complex"/>
    <property type="evidence" value="ECO:0007669"/>
    <property type="project" value="InterPro"/>
</dbReference>
<evidence type="ECO:0000259" key="2">
    <source>
        <dbReference type="Pfam" id="PF12777"/>
    </source>
</evidence>
<dbReference type="PANTHER" id="PTHR45703:SF4">
    <property type="entry name" value="DYNEIN AXONEMAL HEAVY CHAIN 17"/>
    <property type="match status" value="1"/>
</dbReference>
<dbReference type="Ensembl" id="ENSHHUT00000085648.1">
    <property type="protein sequence ID" value="ENSHHUP00000083028.1"/>
    <property type="gene ID" value="ENSHHUG00000048219.1"/>
</dbReference>
<accession>A0A4W5RAP8</accession>
<evidence type="ECO:0000256" key="1">
    <source>
        <dbReference type="SAM" id="Coils"/>
    </source>
</evidence>
<feature type="coiled-coil region" evidence="1">
    <location>
        <begin position="137"/>
        <end position="185"/>
    </location>
</feature>
<sequence>MHSLFQSILPSLHLSLQNNLTELKSFGSPVVAVTNVTAAVMVLMAPGGRVPKDRSWKAAKVMMAKVDAFLDSLVHFNKQNIPEPCLKAIQPYLQDPEFQPELVASKSNAAAGLCSWVLNIVKFYQVFCEVEPKRQALSKANAELAAAQEKLTVIKTKINHLNENLAKLTAKFEKATADKLKCQQEAESTARTISLANRLVGGLASENVRWAEAVESFRRQERTLCGDVLLITAFVSYLGYFTKRYRQQLMDNTWRPYLSQLQVPIPVTPDLDPLTMLMDDADIAAWQNEGLPADRMSTENATILTSCQRWPLMVDPQLQGVKWIKNKYGEDLRVIRIGQRG</sequence>
<dbReference type="PANTHER" id="PTHR45703">
    <property type="entry name" value="DYNEIN HEAVY CHAIN"/>
    <property type="match status" value="1"/>
</dbReference>
<reference evidence="4" key="3">
    <citation type="submission" date="2025-09" db="UniProtKB">
        <authorList>
            <consortium name="Ensembl"/>
        </authorList>
    </citation>
    <scope>IDENTIFICATION</scope>
</reference>
<evidence type="ECO:0000313" key="4">
    <source>
        <dbReference type="Ensembl" id="ENSHHUP00000083028.1"/>
    </source>
</evidence>
<dbReference type="AlphaFoldDB" id="A0A4W5RAP8"/>
<dbReference type="Gene3D" id="1.20.920.20">
    <property type="match status" value="1"/>
</dbReference>
<dbReference type="STRING" id="62062.ENSHHUP00000083028"/>
<feature type="domain" description="Dynein heavy chain coiled coil stalk" evidence="2">
    <location>
        <begin position="17"/>
        <end position="258"/>
    </location>
</feature>
<dbReference type="GO" id="GO:0007018">
    <property type="term" value="P:microtubule-based movement"/>
    <property type="evidence" value="ECO:0007669"/>
    <property type="project" value="InterPro"/>
</dbReference>
<dbReference type="Pfam" id="PF12777">
    <property type="entry name" value="MT"/>
    <property type="match status" value="1"/>
</dbReference>
<protein>
    <recommendedName>
        <fullName evidence="6">Dynein heavy chain coiled coil stalk domain-containing protein</fullName>
    </recommendedName>
</protein>
<dbReference type="InterPro" id="IPR026983">
    <property type="entry name" value="DHC"/>
</dbReference>
<name>A0A4W5RAP8_9TELE</name>
<dbReference type="InterPro" id="IPR024743">
    <property type="entry name" value="Dynein_HC_stalk"/>
</dbReference>
<dbReference type="GO" id="GO:0045505">
    <property type="term" value="F:dynein intermediate chain binding"/>
    <property type="evidence" value="ECO:0007669"/>
    <property type="project" value="InterPro"/>
</dbReference>
<keyword evidence="5" id="KW-1185">Reference proteome</keyword>
<proteinExistence type="predicted"/>
<dbReference type="InterPro" id="IPR027417">
    <property type="entry name" value="P-loop_NTPase"/>
</dbReference>
<feature type="domain" description="Dynein heavy chain ATP-binding dynein motor region" evidence="3">
    <location>
        <begin position="285"/>
        <end position="339"/>
    </location>
</feature>
<dbReference type="Proteomes" id="UP000314982">
    <property type="component" value="Unassembled WGS sequence"/>
</dbReference>
<dbReference type="GO" id="GO:0051959">
    <property type="term" value="F:dynein light intermediate chain binding"/>
    <property type="evidence" value="ECO:0007669"/>
    <property type="project" value="InterPro"/>
</dbReference>
<organism evidence="4 5">
    <name type="scientific">Hucho hucho</name>
    <name type="common">huchen</name>
    <dbReference type="NCBI Taxonomy" id="62062"/>
    <lineage>
        <taxon>Eukaryota</taxon>
        <taxon>Metazoa</taxon>
        <taxon>Chordata</taxon>
        <taxon>Craniata</taxon>
        <taxon>Vertebrata</taxon>
        <taxon>Euteleostomi</taxon>
        <taxon>Actinopterygii</taxon>
        <taxon>Neopterygii</taxon>
        <taxon>Teleostei</taxon>
        <taxon>Protacanthopterygii</taxon>
        <taxon>Salmoniformes</taxon>
        <taxon>Salmonidae</taxon>
        <taxon>Salmoninae</taxon>
        <taxon>Hucho</taxon>
    </lineage>
</organism>
<evidence type="ECO:0000313" key="5">
    <source>
        <dbReference type="Proteomes" id="UP000314982"/>
    </source>
</evidence>
<dbReference type="Gene3D" id="3.40.50.300">
    <property type="entry name" value="P-loop containing nucleotide triphosphate hydrolases"/>
    <property type="match status" value="1"/>
</dbReference>